<feature type="compositionally biased region" description="Basic and acidic residues" evidence="1">
    <location>
        <begin position="212"/>
        <end position="223"/>
    </location>
</feature>
<feature type="compositionally biased region" description="Basic residues" evidence="1">
    <location>
        <begin position="732"/>
        <end position="745"/>
    </location>
</feature>
<feature type="compositionally biased region" description="Basic and acidic residues" evidence="1">
    <location>
        <begin position="489"/>
        <end position="527"/>
    </location>
</feature>
<feature type="region of interest" description="Disordered" evidence="1">
    <location>
        <begin position="190"/>
        <end position="224"/>
    </location>
</feature>
<feature type="compositionally biased region" description="Polar residues" evidence="1">
    <location>
        <begin position="44"/>
        <end position="59"/>
    </location>
</feature>
<dbReference type="Proteomes" id="UP000531151">
    <property type="component" value="Unassembled WGS sequence"/>
</dbReference>
<feature type="compositionally biased region" description="Polar residues" evidence="1">
    <location>
        <begin position="313"/>
        <end position="328"/>
    </location>
</feature>
<feature type="compositionally biased region" description="Polar residues" evidence="1">
    <location>
        <begin position="87"/>
        <end position="109"/>
    </location>
</feature>
<feature type="compositionally biased region" description="Basic and acidic residues" evidence="1">
    <location>
        <begin position="718"/>
        <end position="731"/>
    </location>
</feature>
<comment type="caution">
    <text evidence="2">The sequence shown here is derived from an EMBL/GenBank/DDBJ whole genome shotgun (WGS) entry which is preliminary data.</text>
</comment>
<feature type="non-terminal residue" evidence="2">
    <location>
        <position position="1"/>
    </location>
</feature>
<dbReference type="OrthoDB" id="420187at2759"/>
<feature type="region of interest" description="Disordered" evidence="1">
    <location>
        <begin position="679"/>
        <end position="752"/>
    </location>
</feature>
<accession>A0A7K4JL49</accession>
<organism evidence="2 3">
    <name type="scientific">Geococcyx californianus</name>
    <name type="common">Greater roadrunner</name>
    <name type="synonym">Saurothera californiana</name>
    <dbReference type="NCBI Taxonomy" id="8947"/>
    <lineage>
        <taxon>Eukaryota</taxon>
        <taxon>Metazoa</taxon>
        <taxon>Chordata</taxon>
        <taxon>Craniata</taxon>
        <taxon>Vertebrata</taxon>
        <taxon>Euteleostomi</taxon>
        <taxon>Archelosauria</taxon>
        <taxon>Archosauria</taxon>
        <taxon>Dinosauria</taxon>
        <taxon>Saurischia</taxon>
        <taxon>Theropoda</taxon>
        <taxon>Coelurosauria</taxon>
        <taxon>Aves</taxon>
        <taxon>Neognathae</taxon>
        <taxon>Neoaves</taxon>
        <taxon>Otidimorphae</taxon>
        <taxon>Cuculiformes</taxon>
        <taxon>Neomorphidae</taxon>
        <taxon>Geococcyx</taxon>
    </lineage>
</organism>
<feature type="region of interest" description="Disordered" evidence="1">
    <location>
        <begin position="313"/>
        <end position="387"/>
    </location>
</feature>
<feature type="region of interest" description="Disordered" evidence="1">
    <location>
        <begin position="1"/>
        <end position="114"/>
    </location>
</feature>
<feature type="region of interest" description="Disordered" evidence="1">
    <location>
        <begin position="623"/>
        <end position="659"/>
    </location>
</feature>
<feature type="compositionally biased region" description="Basic and acidic residues" evidence="1">
    <location>
        <begin position="689"/>
        <end position="703"/>
    </location>
</feature>
<feature type="region of interest" description="Disordered" evidence="1">
    <location>
        <begin position="464"/>
        <end position="593"/>
    </location>
</feature>
<feature type="compositionally biased region" description="Basic and acidic residues" evidence="1">
    <location>
        <begin position="372"/>
        <end position="387"/>
    </location>
</feature>
<keyword evidence="2" id="KW-0378">Hydrolase</keyword>
<dbReference type="GO" id="GO:0016787">
    <property type="term" value="F:hydrolase activity"/>
    <property type="evidence" value="ECO:0007669"/>
    <property type="project" value="UniProtKB-KW"/>
</dbReference>
<feature type="compositionally biased region" description="Basic and acidic residues" evidence="1">
    <location>
        <begin position="464"/>
        <end position="481"/>
    </location>
</feature>
<sequence>IQSSNRLNGNGPLKEDPNTIGVTVKRPSSAPPAACVQNWAITRPSITDPSKNQKITISIHNKLPARQTMTQPDCLSSAAEDEDLSQPVPSSTITNSSAAESTSNPSTMSVAPDISKQEAPDEIFVEPAVNGNLKLGSDNTVPYGAESSGKSEESKGLFRRNCNVVSSNGILIGKVVRTLQNCHSSCQNAKEERSQHELPKSDSLNGAISLDNESKDNGRKLDDSTCQVQPVKPAEIFFSKTNGLLETMPVALSAVPQEIILESLTYSQLNSLSEEISVPGPQKSSENDARMETVVMETLFACEESRKLPSSMSCEVENRLTQSDSETISAKEVTESSISKADNAHPNINGQHKVRKKSLDADDEFLGQCESEDGRDKDKPRRSKELELISKENPLYIKGCPESEEQLGKTSPLKSDIECSSKKFASLHLTDKCQDTKDISKNYVEVPPVNDSSITKLDKVLESQFSRENEGLNNKKCEEDKHRKKYKKKICDSKKSDKEHYRRKRERSDTEEREKEKQSRSKSDDHSHKRRCSRSVETYKQHRHKQEYCSEGKYRSSHTERSSPYNGKSSGKYYCYRSRSRERSDQDRNRYYHYKAERTWSRERYYRDEPRRWEKCRYYNDYYSSRGTRDGRERRSSHCDKDFDKSSQAYNNRSHQDYHCKSRWPHNALSREEDVHHFSSHRASLNHSNFEDSCRENEKEKLRNNKRKHSHGEGSGSEIEKKCRKTDDQRMKKSKKVKKKKKSKDKHREKDYKLYDSDCSVLHFNNDNRKRKKKKKKKKHVRKLKDYLE</sequence>
<reference evidence="2 3" key="1">
    <citation type="submission" date="2019-09" db="EMBL/GenBank/DDBJ databases">
        <title>Bird 10,000 Genomes (B10K) Project - Family phase.</title>
        <authorList>
            <person name="Zhang G."/>
        </authorList>
    </citation>
    <scope>NUCLEOTIDE SEQUENCE [LARGE SCALE GENOMIC DNA]</scope>
    <source>
        <strain evidence="2">B10K-CU-031-07</strain>
        <tissue evidence="2">Muscle</tissue>
    </source>
</reference>
<feature type="non-terminal residue" evidence="2">
    <location>
        <position position="789"/>
    </location>
</feature>
<dbReference type="EMBL" id="VWPV01029114">
    <property type="protein sequence ID" value="NWH65943.1"/>
    <property type="molecule type" value="Genomic_DNA"/>
</dbReference>
<feature type="compositionally biased region" description="Acidic residues" evidence="1">
    <location>
        <begin position="361"/>
        <end position="371"/>
    </location>
</feature>
<feature type="compositionally biased region" description="Basic and acidic residues" evidence="1">
    <location>
        <begin position="579"/>
        <end position="593"/>
    </location>
</feature>
<feature type="compositionally biased region" description="Basic residues" evidence="1">
    <location>
        <begin position="769"/>
        <end position="783"/>
    </location>
</feature>
<evidence type="ECO:0000313" key="2">
    <source>
        <dbReference type="EMBL" id="NWH65943.1"/>
    </source>
</evidence>
<evidence type="ECO:0000256" key="1">
    <source>
        <dbReference type="SAM" id="MobiDB-lite"/>
    </source>
</evidence>
<feature type="compositionally biased region" description="Basic and acidic residues" evidence="1">
    <location>
        <begin position="190"/>
        <end position="200"/>
    </location>
</feature>
<feature type="compositionally biased region" description="Polar residues" evidence="1">
    <location>
        <begin position="335"/>
        <end position="350"/>
    </location>
</feature>
<feature type="compositionally biased region" description="Basic and acidic residues" evidence="1">
    <location>
        <begin position="546"/>
        <end position="561"/>
    </location>
</feature>
<feature type="region of interest" description="Disordered" evidence="1">
    <location>
        <begin position="766"/>
        <end position="789"/>
    </location>
</feature>
<keyword evidence="3" id="KW-1185">Reference proteome</keyword>
<dbReference type="AlphaFoldDB" id="A0A7K4JL49"/>
<evidence type="ECO:0000313" key="3">
    <source>
        <dbReference type="Proteomes" id="UP000531151"/>
    </source>
</evidence>
<gene>
    <name evidence="2" type="primary">Usp42</name>
    <name evidence="2" type="ORF">GEOCAL_R04876</name>
</gene>
<feature type="compositionally biased region" description="Basic and acidic residues" evidence="1">
    <location>
        <begin position="627"/>
        <end position="645"/>
    </location>
</feature>
<name>A0A7K4JL49_GEOCA</name>
<proteinExistence type="predicted"/>
<protein>
    <submittedName>
        <fullName evidence="2">UBP42 hydrolase</fullName>
    </submittedName>
</protein>